<evidence type="ECO:0000256" key="4">
    <source>
        <dbReference type="ARBA" id="ARBA00023136"/>
    </source>
</evidence>
<dbReference type="AlphaFoldDB" id="A0A2D0NB76"/>
<accession>A0A2D0NB76</accession>
<gene>
    <name evidence="6" type="ORF">CRP01_18520</name>
</gene>
<feature type="transmembrane region" description="Helical" evidence="5">
    <location>
        <begin position="46"/>
        <end position="63"/>
    </location>
</feature>
<keyword evidence="3 5" id="KW-1133">Transmembrane helix</keyword>
<evidence type="ECO:0000256" key="2">
    <source>
        <dbReference type="ARBA" id="ARBA00022692"/>
    </source>
</evidence>
<evidence type="ECO:0000256" key="1">
    <source>
        <dbReference type="ARBA" id="ARBA00004141"/>
    </source>
</evidence>
<dbReference type="Pfam" id="PF07681">
    <property type="entry name" value="DoxX"/>
    <property type="match status" value="1"/>
</dbReference>
<feature type="transmembrane region" description="Helical" evidence="5">
    <location>
        <begin position="70"/>
        <end position="90"/>
    </location>
</feature>
<feature type="transmembrane region" description="Helical" evidence="5">
    <location>
        <begin position="7"/>
        <end position="26"/>
    </location>
</feature>
<keyword evidence="4 5" id="KW-0472">Membrane</keyword>
<evidence type="ECO:0000256" key="3">
    <source>
        <dbReference type="ARBA" id="ARBA00022989"/>
    </source>
</evidence>
<dbReference type="EMBL" id="PDUD01000023">
    <property type="protein sequence ID" value="PHN05023.1"/>
    <property type="molecule type" value="Genomic_DNA"/>
</dbReference>
<keyword evidence="7" id="KW-1185">Reference proteome</keyword>
<dbReference type="Proteomes" id="UP000223913">
    <property type="component" value="Unassembled WGS sequence"/>
</dbReference>
<protein>
    <submittedName>
        <fullName evidence="6">DoxX family protein</fullName>
    </submittedName>
</protein>
<name>A0A2D0NB76_FLAN2</name>
<evidence type="ECO:0000313" key="7">
    <source>
        <dbReference type="Proteomes" id="UP000223913"/>
    </source>
</evidence>
<organism evidence="6 7">
    <name type="scientific">Flavilitoribacter nigricans (strain ATCC 23147 / DSM 23189 / NBRC 102662 / NCIMB 1420 / SS-2)</name>
    <name type="common">Lewinella nigricans</name>
    <dbReference type="NCBI Taxonomy" id="1122177"/>
    <lineage>
        <taxon>Bacteria</taxon>
        <taxon>Pseudomonadati</taxon>
        <taxon>Bacteroidota</taxon>
        <taxon>Saprospiria</taxon>
        <taxon>Saprospirales</taxon>
        <taxon>Lewinellaceae</taxon>
        <taxon>Flavilitoribacter</taxon>
    </lineage>
</organism>
<evidence type="ECO:0000313" key="6">
    <source>
        <dbReference type="EMBL" id="PHN05023.1"/>
    </source>
</evidence>
<dbReference type="RefSeq" id="WP_099151570.1">
    <property type="nucleotide sequence ID" value="NZ_PDUD01000023.1"/>
</dbReference>
<feature type="transmembrane region" description="Helical" evidence="5">
    <location>
        <begin position="102"/>
        <end position="119"/>
    </location>
</feature>
<dbReference type="InterPro" id="IPR032808">
    <property type="entry name" value="DoxX"/>
</dbReference>
<comment type="subcellular location">
    <subcellularLocation>
        <location evidence="1">Membrane</location>
        <topology evidence="1">Multi-pass membrane protein</topology>
    </subcellularLocation>
</comment>
<dbReference type="OrthoDB" id="1494630at2"/>
<keyword evidence="2 5" id="KW-0812">Transmembrane</keyword>
<comment type="caution">
    <text evidence="6">The sequence shown here is derived from an EMBL/GenBank/DDBJ whole genome shotgun (WGS) entry which is preliminary data.</text>
</comment>
<evidence type="ECO:0000256" key="5">
    <source>
        <dbReference type="SAM" id="Phobius"/>
    </source>
</evidence>
<reference evidence="6 7" key="1">
    <citation type="submission" date="2017-10" db="EMBL/GenBank/DDBJ databases">
        <title>The draft genome sequence of Lewinella nigricans NBRC 102662.</title>
        <authorList>
            <person name="Wang K."/>
        </authorList>
    </citation>
    <scope>NUCLEOTIDE SEQUENCE [LARGE SCALE GENOMIC DNA]</scope>
    <source>
        <strain evidence="6 7">NBRC 102662</strain>
    </source>
</reference>
<sequence length="139" mass="15767">MKDIGDLLGRIFLSFIFLYEAYDSIFYMKATKATMTEYGINWQQDFLLFSAIAVLVLGGLMILSGYRASLGAFMLLLYWVPVTFIVHSFWNDPPDEERLQAIMFMKNIAITGGLLMVWVNGSGRFSIKRLFATAKVPNA</sequence>
<dbReference type="GO" id="GO:0016020">
    <property type="term" value="C:membrane"/>
    <property type="evidence" value="ECO:0007669"/>
    <property type="project" value="UniProtKB-SubCell"/>
</dbReference>
<proteinExistence type="predicted"/>